<organism evidence="2">
    <name type="scientific">Anguilla anguilla</name>
    <name type="common">European freshwater eel</name>
    <name type="synonym">Muraena anguilla</name>
    <dbReference type="NCBI Taxonomy" id="7936"/>
    <lineage>
        <taxon>Eukaryota</taxon>
        <taxon>Metazoa</taxon>
        <taxon>Chordata</taxon>
        <taxon>Craniata</taxon>
        <taxon>Vertebrata</taxon>
        <taxon>Euteleostomi</taxon>
        <taxon>Actinopterygii</taxon>
        <taxon>Neopterygii</taxon>
        <taxon>Teleostei</taxon>
        <taxon>Anguilliformes</taxon>
        <taxon>Anguillidae</taxon>
        <taxon>Anguilla</taxon>
    </lineage>
</organism>
<dbReference type="EMBL" id="GBXM01079493">
    <property type="protein sequence ID" value="JAH29084.1"/>
    <property type="molecule type" value="Transcribed_RNA"/>
</dbReference>
<dbReference type="AlphaFoldDB" id="A0A0E9R742"/>
<reference evidence="2" key="1">
    <citation type="submission" date="2014-11" db="EMBL/GenBank/DDBJ databases">
        <authorList>
            <person name="Amaro Gonzalez C."/>
        </authorList>
    </citation>
    <scope>NUCLEOTIDE SEQUENCE</scope>
</reference>
<dbReference type="EMBL" id="GBXM01083975">
    <property type="protein sequence ID" value="JAH24602.1"/>
    <property type="molecule type" value="Transcribed_RNA"/>
</dbReference>
<feature type="compositionally biased region" description="Polar residues" evidence="1">
    <location>
        <begin position="15"/>
        <end position="28"/>
    </location>
</feature>
<feature type="region of interest" description="Disordered" evidence="1">
    <location>
        <begin position="15"/>
        <end position="34"/>
    </location>
</feature>
<protein>
    <submittedName>
        <fullName evidence="2">Uncharacterized protein</fullName>
    </submittedName>
</protein>
<evidence type="ECO:0000313" key="2">
    <source>
        <dbReference type="EMBL" id="JAH24602.1"/>
    </source>
</evidence>
<accession>A0A0E9R742</accession>
<name>A0A0E9R742_ANGAN</name>
<evidence type="ECO:0000256" key="1">
    <source>
        <dbReference type="SAM" id="MobiDB-lite"/>
    </source>
</evidence>
<sequence length="49" mass="5706">MKDCSHISIAGRSALSTQNTRHSYSSSAERFKRSSTKLELHWLRKKRTQ</sequence>
<proteinExistence type="predicted"/>
<reference evidence="2" key="2">
    <citation type="journal article" date="2015" name="Fish Shellfish Immunol.">
        <title>Early steps in the European eel (Anguilla anguilla)-Vibrio vulnificus interaction in the gills: Role of the RtxA13 toxin.</title>
        <authorList>
            <person name="Callol A."/>
            <person name="Pajuelo D."/>
            <person name="Ebbesson L."/>
            <person name="Teles M."/>
            <person name="MacKenzie S."/>
            <person name="Amaro C."/>
        </authorList>
    </citation>
    <scope>NUCLEOTIDE SEQUENCE</scope>
</reference>